<keyword evidence="3" id="KW-1185">Reference proteome</keyword>
<feature type="signal peptide" evidence="1">
    <location>
        <begin position="1"/>
        <end position="32"/>
    </location>
</feature>
<evidence type="ECO:0000313" key="3">
    <source>
        <dbReference type="Proteomes" id="UP000032221"/>
    </source>
</evidence>
<feature type="chain" id="PRO_5002231482" description="Secreted protein" evidence="1">
    <location>
        <begin position="33"/>
        <end position="143"/>
    </location>
</feature>
<comment type="caution">
    <text evidence="2">The sequence shown here is derived from an EMBL/GenBank/DDBJ whole genome shotgun (WGS) entry which is preliminary data.</text>
</comment>
<protein>
    <recommendedName>
        <fullName evidence="4">Secreted protein</fullName>
    </recommendedName>
</protein>
<gene>
    <name evidence="2" type="ORF">TL10_28405</name>
</gene>
<evidence type="ECO:0008006" key="4">
    <source>
        <dbReference type="Google" id="ProtNLM"/>
    </source>
</evidence>
<sequence>MTGMRKATVKLGVVCGAAAVAAAGLMAPVASAAPAGHEVRYTLSVGGPATFDLLYLVNQPANKAAYNADAYSYLKRETVTVAPDAPWVFTTTLADPQWAIFTVSSTTHGGQAAPDSTCDIAVDGQSAAHQTAPYNVQCQLGQW</sequence>
<dbReference type="RefSeq" id="WP_043399118.1">
    <property type="nucleotide sequence ID" value="NZ_JXST01000069.1"/>
</dbReference>
<evidence type="ECO:0000313" key="2">
    <source>
        <dbReference type="EMBL" id="KIU13708.1"/>
    </source>
</evidence>
<name>A0A0D1IWH1_9MYCO</name>
<accession>A0A0D1IWH1</accession>
<dbReference type="STRING" id="280871.TL10_28405"/>
<proteinExistence type="predicted"/>
<evidence type="ECO:0000256" key="1">
    <source>
        <dbReference type="SAM" id="SignalP"/>
    </source>
</evidence>
<organism evidence="2 3">
    <name type="scientific">Mycolicibacterium llatzerense</name>
    <dbReference type="NCBI Taxonomy" id="280871"/>
    <lineage>
        <taxon>Bacteria</taxon>
        <taxon>Bacillati</taxon>
        <taxon>Actinomycetota</taxon>
        <taxon>Actinomycetes</taxon>
        <taxon>Mycobacteriales</taxon>
        <taxon>Mycobacteriaceae</taxon>
        <taxon>Mycolicibacterium</taxon>
    </lineage>
</organism>
<reference evidence="2 3" key="1">
    <citation type="submission" date="2015-01" db="EMBL/GenBank/DDBJ databases">
        <title>Genome sequence of Mycobacterium llatzerense and Mycobacterium immunogenum recovered from brain abscess.</title>
        <authorList>
            <person name="Greninger A.L."/>
            <person name="Langelier C."/>
            <person name="Cunningham G."/>
            <person name="Chiu C.Y."/>
            <person name="Miller S."/>
        </authorList>
    </citation>
    <scope>NUCLEOTIDE SEQUENCE [LARGE SCALE GENOMIC DNA]</scope>
    <source>
        <strain evidence="2 3">CLUC14</strain>
    </source>
</reference>
<keyword evidence="1" id="KW-0732">Signal</keyword>
<dbReference type="OrthoDB" id="4621589at2"/>
<dbReference type="AlphaFoldDB" id="A0A0D1IWH1"/>
<dbReference type="Proteomes" id="UP000032221">
    <property type="component" value="Unassembled WGS sequence"/>
</dbReference>
<dbReference type="EMBL" id="JXST01000069">
    <property type="protein sequence ID" value="KIU13708.1"/>
    <property type="molecule type" value="Genomic_DNA"/>
</dbReference>
<dbReference type="PATRIC" id="fig|280871.6.peg.5894"/>